<evidence type="ECO:0000313" key="3">
    <source>
        <dbReference type="Proteomes" id="UP001589532"/>
    </source>
</evidence>
<evidence type="ECO:0000256" key="1">
    <source>
        <dbReference type="SAM" id="MobiDB-lite"/>
    </source>
</evidence>
<name>A0ABV5S3H0_9ACTN</name>
<protein>
    <submittedName>
        <fullName evidence="2">Uncharacterized protein</fullName>
    </submittedName>
</protein>
<organism evidence="2 3">
    <name type="scientific">Nonomuraea helvata</name>
    <dbReference type="NCBI Taxonomy" id="37484"/>
    <lineage>
        <taxon>Bacteria</taxon>
        <taxon>Bacillati</taxon>
        <taxon>Actinomycetota</taxon>
        <taxon>Actinomycetes</taxon>
        <taxon>Streptosporangiales</taxon>
        <taxon>Streptosporangiaceae</taxon>
        <taxon>Nonomuraea</taxon>
    </lineage>
</organism>
<sequence>MADPAGIKGLPVPEIAAKLTIATGKNAGKVSITSRRSPSEPVRTDGVEQQGIGEISVLRAVD</sequence>
<accession>A0ABV5S3H0</accession>
<dbReference type="RefSeq" id="WP_345003323.1">
    <property type="nucleotide sequence ID" value="NZ_BAAAXV010000012.1"/>
</dbReference>
<dbReference type="Proteomes" id="UP001589532">
    <property type="component" value="Unassembled WGS sequence"/>
</dbReference>
<evidence type="ECO:0000313" key="2">
    <source>
        <dbReference type="EMBL" id="MFB9626197.1"/>
    </source>
</evidence>
<proteinExistence type="predicted"/>
<gene>
    <name evidence="2" type="ORF">ACFFSA_24200</name>
</gene>
<feature type="region of interest" description="Disordered" evidence="1">
    <location>
        <begin position="29"/>
        <end position="50"/>
    </location>
</feature>
<reference evidence="2 3" key="1">
    <citation type="submission" date="2024-09" db="EMBL/GenBank/DDBJ databases">
        <authorList>
            <person name="Sun Q."/>
            <person name="Mori K."/>
        </authorList>
    </citation>
    <scope>NUCLEOTIDE SEQUENCE [LARGE SCALE GENOMIC DNA]</scope>
    <source>
        <strain evidence="2 3">JCM 3143</strain>
    </source>
</reference>
<comment type="caution">
    <text evidence="2">The sequence shown here is derived from an EMBL/GenBank/DDBJ whole genome shotgun (WGS) entry which is preliminary data.</text>
</comment>
<dbReference type="EMBL" id="JBHMBW010000021">
    <property type="protein sequence ID" value="MFB9626197.1"/>
    <property type="molecule type" value="Genomic_DNA"/>
</dbReference>
<keyword evidence="3" id="KW-1185">Reference proteome</keyword>